<feature type="transmembrane region" description="Helical" evidence="8">
    <location>
        <begin position="144"/>
        <end position="166"/>
    </location>
</feature>
<dbReference type="PRINTS" id="PR00783">
    <property type="entry name" value="MINTRINSICP"/>
</dbReference>
<comment type="subcellular location">
    <subcellularLocation>
        <location evidence="1">Membrane</location>
        <topology evidence="1">Multi-pass membrane protein</topology>
    </subcellularLocation>
</comment>
<dbReference type="Gene3D" id="1.20.1080.10">
    <property type="entry name" value="Glycerol uptake facilitator protein"/>
    <property type="match status" value="1"/>
</dbReference>
<dbReference type="OrthoDB" id="9807293at2"/>
<evidence type="ECO:0000256" key="3">
    <source>
        <dbReference type="ARBA" id="ARBA00022692"/>
    </source>
</evidence>
<keyword evidence="5 8" id="KW-0472">Membrane</keyword>
<feature type="transmembrane region" description="Helical" evidence="8">
    <location>
        <begin position="74"/>
        <end position="93"/>
    </location>
</feature>
<dbReference type="GO" id="GO:0015267">
    <property type="term" value="F:channel activity"/>
    <property type="evidence" value="ECO:0007669"/>
    <property type="project" value="InterPro"/>
</dbReference>
<feature type="transmembrane region" description="Helical" evidence="8">
    <location>
        <begin position="113"/>
        <end position="132"/>
    </location>
</feature>
<keyword evidence="2 6" id="KW-0813">Transport</keyword>
<name>A0A1X0IIY3_MYCRH</name>
<dbReference type="InterPro" id="IPR034294">
    <property type="entry name" value="Aquaporin_transptr"/>
</dbReference>
<evidence type="ECO:0000313" key="10">
    <source>
        <dbReference type="Proteomes" id="UP000192534"/>
    </source>
</evidence>
<dbReference type="InterPro" id="IPR000425">
    <property type="entry name" value="MIP"/>
</dbReference>
<evidence type="ECO:0000256" key="6">
    <source>
        <dbReference type="RuleBase" id="RU000477"/>
    </source>
</evidence>
<dbReference type="PANTHER" id="PTHR45724:SF13">
    <property type="entry name" value="AQUAPORIN NIP1-1-RELATED"/>
    <property type="match status" value="1"/>
</dbReference>
<proteinExistence type="inferred from homology"/>
<dbReference type="PANTHER" id="PTHR45724">
    <property type="entry name" value="AQUAPORIN NIP2-1"/>
    <property type="match status" value="1"/>
</dbReference>
<sequence length="248" mass="25391">MRKYATEFIGTFGLVFTVACVVLTTSALAPLAIGSVLMVMVYAGGHVSGGHYNPAVSLAVYLRGRLPLMDLPAYWLAQILGGGLAAAAANLVISPTSSTPAALSFTGRTMSAALLAEFLFTFALAYVVLNVATSKDHPVNSFYGLAIGFTVAAGAIAVGGVSGGVFNPAVAIGGSVIGIFSWSNLWLYLVAELVGAAVAALVFRLVNADDHGPVPPPATEIVRESAGRYAQPAPTIESPLNPPSTPVQ</sequence>
<evidence type="ECO:0000256" key="7">
    <source>
        <dbReference type="SAM" id="MobiDB-lite"/>
    </source>
</evidence>
<dbReference type="RefSeq" id="WP_083123064.1">
    <property type="nucleotide sequence ID" value="NZ_JACKUO010000010.1"/>
</dbReference>
<dbReference type="InterPro" id="IPR023271">
    <property type="entry name" value="Aquaporin-like"/>
</dbReference>
<evidence type="ECO:0000313" key="9">
    <source>
        <dbReference type="EMBL" id="ORB47015.1"/>
    </source>
</evidence>
<gene>
    <name evidence="9" type="ORF">BST42_28540</name>
</gene>
<feature type="transmembrane region" description="Helical" evidence="8">
    <location>
        <begin position="12"/>
        <end position="33"/>
    </location>
</feature>
<comment type="caution">
    <text evidence="9">The sequence shown here is derived from an EMBL/GenBank/DDBJ whole genome shotgun (WGS) entry which is preliminary data.</text>
</comment>
<dbReference type="PROSITE" id="PS00221">
    <property type="entry name" value="MIP"/>
    <property type="match status" value="1"/>
</dbReference>
<evidence type="ECO:0000256" key="1">
    <source>
        <dbReference type="ARBA" id="ARBA00004141"/>
    </source>
</evidence>
<dbReference type="GO" id="GO:0016020">
    <property type="term" value="C:membrane"/>
    <property type="evidence" value="ECO:0007669"/>
    <property type="project" value="UniProtKB-SubCell"/>
</dbReference>
<reference evidence="9 10" key="1">
    <citation type="submission" date="2016-12" db="EMBL/GenBank/DDBJ databases">
        <title>The new phylogeny of genus Mycobacterium.</title>
        <authorList>
            <person name="Tortoli E."/>
            <person name="Trovato A."/>
            <person name="Cirillo D.M."/>
        </authorList>
    </citation>
    <scope>NUCLEOTIDE SEQUENCE [LARGE SCALE GENOMIC DNA]</scope>
    <source>
        <strain evidence="9 10">DSM 44223</strain>
    </source>
</reference>
<feature type="transmembrane region" description="Helical" evidence="8">
    <location>
        <begin position="186"/>
        <end position="206"/>
    </location>
</feature>
<dbReference type="SUPFAM" id="SSF81338">
    <property type="entry name" value="Aquaporin-like"/>
    <property type="match status" value="1"/>
</dbReference>
<evidence type="ECO:0000256" key="8">
    <source>
        <dbReference type="SAM" id="Phobius"/>
    </source>
</evidence>
<dbReference type="Proteomes" id="UP000192534">
    <property type="component" value="Unassembled WGS sequence"/>
</dbReference>
<evidence type="ECO:0000256" key="5">
    <source>
        <dbReference type="ARBA" id="ARBA00023136"/>
    </source>
</evidence>
<feature type="transmembrane region" description="Helical" evidence="8">
    <location>
        <begin position="39"/>
        <end position="62"/>
    </location>
</feature>
<evidence type="ECO:0000256" key="4">
    <source>
        <dbReference type="ARBA" id="ARBA00022989"/>
    </source>
</evidence>
<comment type="similarity">
    <text evidence="6">Belongs to the MIP/aquaporin (TC 1.A.8) family.</text>
</comment>
<evidence type="ECO:0000256" key="2">
    <source>
        <dbReference type="ARBA" id="ARBA00022448"/>
    </source>
</evidence>
<dbReference type="PROSITE" id="PS51257">
    <property type="entry name" value="PROKAR_LIPOPROTEIN"/>
    <property type="match status" value="1"/>
</dbReference>
<feature type="region of interest" description="Disordered" evidence="7">
    <location>
        <begin position="228"/>
        <end position="248"/>
    </location>
</feature>
<protein>
    <submittedName>
        <fullName evidence="9">Porin</fullName>
    </submittedName>
</protein>
<dbReference type="AlphaFoldDB" id="A0A1X0IIY3"/>
<dbReference type="Pfam" id="PF00230">
    <property type="entry name" value="MIP"/>
    <property type="match status" value="1"/>
</dbReference>
<dbReference type="EMBL" id="MVIH01000034">
    <property type="protein sequence ID" value="ORB47015.1"/>
    <property type="molecule type" value="Genomic_DNA"/>
</dbReference>
<keyword evidence="3 6" id="KW-0812">Transmembrane</keyword>
<organism evidence="9 10">
    <name type="scientific">Mycolicibacterium rhodesiae</name>
    <name type="common">Mycobacterium rhodesiae</name>
    <dbReference type="NCBI Taxonomy" id="36814"/>
    <lineage>
        <taxon>Bacteria</taxon>
        <taxon>Bacillati</taxon>
        <taxon>Actinomycetota</taxon>
        <taxon>Actinomycetes</taxon>
        <taxon>Mycobacteriales</taxon>
        <taxon>Mycobacteriaceae</taxon>
        <taxon>Mycolicibacterium</taxon>
    </lineage>
</organism>
<dbReference type="InterPro" id="IPR022357">
    <property type="entry name" value="MIP_CS"/>
</dbReference>
<keyword evidence="10" id="KW-1185">Reference proteome</keyword>
<keyword evidence="4 8" id="KW-1133">Transmembrane helix</keyword>
<accession>A0A1X0IIY3</accession>